<dbReference type="RefSeq" id="WP_166410866.1">
    <property type="nucleotide sequence ID" value="NZ_CP049869.1"/>
</dbReference>
<reference evidence="1 2" key="1">
    <citation type="submission" date="2020-03" db="EMBL/GenBank/DDBJ databases">
        <title>Sphingomonas sp. nov., isolated from fish.</title>
        <authorList>
            <person name="Hyun D.-W."/>
            <person name="Bae J.-W."/>
        </authorList>
    </citation>
    <scope>NUCLEOTIDE SEQUENCE [LARGE SCALE GENOMIC DNA]</scope>
    <source>
        <strain evidence="1 2">HDW15B</strain>
    </source>
</reference>
<dbReference type="KEGG" id="spii:G7077_05715"/>
<protein>
    <submittedName>
        <fullName evidence="1">Uncharacterized protein</fullName>
    </submittedName>
</protein>
<evidence type="ECO:0000313" key="2">
    <source>
        <dbReference type="Proteomes" id="UP000503222"/>
    </source>
</evidence>
<sequence length="71" mass="7973">MARHESNFIAEREVNWAFGSAAEGEFRELSDRERQDAIVCYLTRSEGWQQALQLLGGAFAPDPRVKQSSGT</sequence>
<keyword evidence="2" id="KW-1185">Reference proteome</keyword>
<dbReference type="AlphaFoldDB" id="A0A6G7YP07"/>
<dbReference type="EMBL" id="CP049869">
    <property type="protein sequence ID" value="QIK78473.1"/>
    <property type="molecule type" value="Genomic_DNA"/>
</dbReference>
<name>A0A6G7YP07_9SPHN</name>
<accession>A0A6G7YP07</accession>
<dbReference type="Proteomes" id="UP000503222">
    <property type="component" value="Chromosome"/>
</dbReference>
<evidence type="ECO:0000313" key="1">
    <source>
        <dbReference type="EMBL" id="QIK78473.1"/>
    </source>
</evidence>
<proteinExistence type="predicted"/>
<organism evidence="1 2">
    <name type="scientific">Sphingomonas piscis</name>
    <dbReference type="NCBI Taxonomy" id="2714943"/>
    <lineage>
        <taxon>Bacteria</taxon>
        <taxon>Pseudomonadati</taxon>
        <taxon>Pseudomonadota</taxon>
        <taxon>Alphaproteobacteria</taxon>
        <taxon>Sphingomonadales</taxon>
        <taxon>Sphingomonadaceae</taxon>
        <taxon>Sphingomonas</taxon>
    </lineage>
</organism>
<gene>
    <name evidence="1" type="ORF">G7077_05715</name>
</gene>